<keyword evidence="3" id="KW-1185">Reference proteome</keyword>
<name>A0A085ZP05_9FLAO</name>
<proteinExistence type="predicted"/>
<evidence type="ECO:0000313" key="3">
    <source>
        <dbReference type="Proteomes" id="UP000028715"/>
    </source>
</evidence>
<evidence type="ECO:0000313" key="2">
    <source>
        <dbReference type="EMBL" id="KFF06169.1"/>
    </source>
</evidence>
<feature type="domain" description="Glycosyltransferase 2-like" evidence="1">
    <location>
        <begin position="52"/>
        <end position="147"/>
    </location>
</feature>
<reference evidence="2 3" key="1">
    <citation type="submission" date="2014-07" db="EMBL/GenBank/DDBJ databases">
        <title>Genome of Flavobacterium reichenbachii LMG 25512.</title>
        <authorList>
            <person name="Stropko S.J."/>
            <person name="Pipes S.E."/>
            <person name="Newman J.D."/>
        </authorList>
    </citation>
    <scope>NUCLEOTIDE SEQUENCE [LARGE SCALE GENOMIC DNA]</scope>
    <source>
        <strain evidence="2 3">LMG 25512</strain>
    </source>
</reference>
<dbReference type="CDD" id="cd00761">
    <property type="entry name" value="Glyco_tranf_GTA_type"/>
    <property type="match status" value="1"/>
</dbReference>
<accession>A0A085ZP05</accession>
<dbReference type="OrthoDB" id="9778406at2"/>
<dbReference type="Gene3D" id="3.90.550.10">
    <property type="entry name" value="Spore Coat Polysaccharide Biosynthesis Protein SpsA, Chain A"/>
    <property type="match status" value="1"/>
</dbReference>
<dbReference type="Pfam" id="PF00535">
    <property type="entry name" value="Glycos_transf_2"/>
    <property type="match status" value="1"/>
</dbReference>
<dbReference type="SUPFAM" id="SSF53448">
    <property type="entry name" value="Nucleotide-diphospho-sugar transferases"/>
    <property type="match status" value="1"/>
</dbReference>
<dbReference type="RefSeq" id="WP_035684332.1">
    <property type="nucleotide sequence ID" value="NZ_JPRL01000001.1"/>
</dbReference>
<dbReference type="STRING" id="362418.IW19_11780"/>
<gene>
    <name evidence="2" type="ORF">IW19_11780</name>
</gene>
<dbReference type="EMBL" id="JPRL01000001">
    <property type="protein sequence ID" value="KFF06169.1"/>
    <property type="molecule type" value="Genomic_DNA"/>
</dbReference>
<dbReference type="InterPro" id="IPR001173">
    <property type="entry name" value="Glyco_trans_2-like"/>
</dbReference>
<comment type="caution">
    <text evidence="2">The sequence shown here is derived from an EMBL/GenBank/DDBJ whole genome shotgun (WGS) entry which is preliminary data.</text>
</comment>
<sequence>MANVFSENDLEILIATKDRSNLDFLTKMFPSEHFSNFNLLIINQSEILVLHSEYPTVRVINAAEIGLSKSRNKAVKNAVKKICLITDDDVVFIPNFQKDIVEAFSELTEASVITFNHIRFGNSQPEKKEIQSYKHSLKSIWKVSSIEIAFKLEEIKKHQIYFDEWFGLGSFFETAEEFLFLKTALKHRLKMYYSPKIIVSHPEISSGRNEGSHQLIFARSALFYKIKGKYAYLWLLKYLLFLYRNDHISKSGFKEKYKIGLSGIYKYQELAQKNL</sequence>
<dbReference type="eggNOG" id="COG1216">
    <property type="taxonomic scope" value="Bacteria"/>
</dbReference>
<dbReference type="InterPro" id="IPR029044">
    <property type="entry name" value="Nucleotide-diphossugar_trans"/>
</dbReference>
<dbReference type="Proteomes" id="UP000028715">
    <property type="component" value="Unassembled WGS sequence"/>
</dbReference>
<organism evidence="2 3">
    <name type="scientific">Flavobacterium reichenbachii</name>
    <dbReference type="NCBI Taxonomy" id="362418"/>
    <lineage>
        <taxon>Bacteria</taxon>
        <taxon>Pseudomonadati</taxon>
        <taxon>Bacteroidota</taxon>
        <taxon>Flavobacteriia</taxon>
        <taxon>Flavobacteriales</taxon>
        <taxon>Flavobacteriaceae</taxon>
        <taxon>Flavobacterium</taxon>
    </lineage>
</organism>
<evidence type="ECO:0000259" key="1">
    <source>
        <dbReference type="Pfam" id="PF00535"/>
    </source>
</evidence>
<protein>
    <recommendedName>
        <fullName evidence="1">Glycosyltransferase 2-like domain-containing protein</fullName>
    </recommendedName>
</protein>
<dbReference type="AlphaFoldDB" id="A0A085ZP05"/>